<feature type="domain" description="Alcohol dehydrogenase iron-type/glycerol dehydrogenase GldA" evidence="4">
    <location>
        <begin position="9"/>
        <end position="187"/>
    </location>
</feature>
<keyword evidence="3" id="KW-0520">NAD</keyword>
<comment type="similarity">
    <text evidence="1">Belongs to the iron-containing alcohol dehydrogenase family.</text>
</comment>
<dbReference type="AlphaFoldDB" id="A0A3B0UXA2"/>
<dbReference type="InterPro" id="IPR018211">
    <property type="entry name" value="ADH_Fe_CS"/>
</dbReference>
<name>A0A3B0UXA2_9ZZZZ</name>
<accession>A0A3B0UXA2</accession>
<dbReference type="Pfam" id="PF25137">
    <property type="entry name" value="ADH_Fe_C"/>
    <property type="match status" value="1"/>
</dbReference>
<dbReference type="Gene3D" id="1.20.1090.10">
    <property type="entry name" value="Dehydroquinate synthase-like - alpha domain"/>
    <property type="match status" value="1"/>
</dbReference>
<dbReference type="PROSITE" id="PS00913">
    <property type="entry name" value="ADH_IRON_1"/>
    <property type="match status" value="1"/>
</dbReference>
<feature type="domain" description="Fe-containing alcohol dehydrogenase-like C-terminal" evidence="5">
    <location>
        <begin position="198"/>
        <end position="394"/>
    </location>
</feature>
<sequence length="394" mass="41575">MSVATYYWPGQTRFGYGAAKLVGKEAKKLGIGKKLFVVTDAGVVVAGLLQPVLDSLETAGLEAELFDQTPANPTTTAVDKAVAQFRASGAELIVALGGGSPIDMAKAVRMLVGGPREAICAEYALMLGDAVRPLPTVAQMPPMIAIPTTAGTGAEVTPWAVITDEARKLKMGMGGAATIPTVALIDPAMTLTLPPHLTAATGMDALSHLIEAYVSTNTAPIALDPLILDGIGRIGRFLRLAVARPAHRQAREEVMMAAILGGIAISSRWLGACHALAHQLSGIANVHHGLACALMLPAQMQFSLPGALERYADIAQALAPVATMGSMRDEANRGVTAVRELMIDMNLPLRLRDAGVTEAMIPQLADNAILDLNWTTNPRSITRDEMEALYRKTY</sequence>
<dbReference type="EMBL" id="UOEU01000154">
    <property type="protein sequence ID" value="VAW31092.1"/>
    <property type="molecule type" value="Genomic_DNA"/>
</dbReference>
<proteinExistence type="inferred from homology"/>
<dbReference type="InterPro" id="IPR039697">
    <property type="entry name" value="Alcohol_dehydrogenase_Fe"/>
</dbReference>
<dbReference type="InterPro" id="IPR001670">
    <property type="entry name" value="ADH_Fe/GldA"/>
</dbReference>
<evidence type="ECO:0000259" key="5">
    <source>
        <dbReference type="Pfam" id="PF25137"/>
    </source>
</evidence>
<evidence type="ECO:0000259" key="4">
    <source>
        <dbReference type="Pfam" id="PF00465"/>
    </source>
</evidence>
<evidence type="ECO:0000256" key="3">
    <source>
        <dbReference type="ARBA" id="ARBA00023027"/>
    </source>
</evidence>
<dbReference type="Gene3D" id="3.40.50.1970">
    <property type="match status" value="1"/>
</dbReference>
<evidence type="ECO:0000256" key="1">
    <source>
        <dbReference type="ARBA" id="ARBA00007358"/>
    </source>
</evidence>
<dbReference type="FunFam" id="1.20.1090.10:FF:000001">
    <property type="entry name" value="Aldehyde-alcohol dehydrogenase"/>
    <property type="match status" value="1"/>
</dbReference>
<dbReference type="PANTHER" id="PTHR11496">
    <property type="entry name" value="ALCOHOL DEHYDROGENASE"/>
    <property type="match status" value="1"/>
</dbReference>
<evidence type="ECO:0000256" key="2">
    <source>
        <dbReference type="ARBA" id="ARBA00023002"/>
    </source>
</evidence>
<dbReference type="GO" id="GO:0004022">
    <property type="term" value="F:alcohol dehydrogenase (NAD+) activity"/>
    <property type="evidence" value="ECO:0007669"/>
    <property type="project" value="UniProtKB-EC"/>
</dbReference>
<dbReference type="EC" id="1.1.1.1" evidence="6"/>
<dbReference type="Pfam" id="PF00465">
    <property type="entry name" value="Fe-ADH"/>
    <property type="match status" value="1"/>
</dbReference>
<dbReference type="PANTHER" id="PTHR11496:SF102">
    <property type="entry name" value="ALCOHOL DEHYDROGENASE 4"/>
    <property type="match status" value="1"/>
</dbReference>
<evidence type="ECO:0000313" key="6">
    <source>
        <dbReference type="EMBL" id="VAW31092.1"/>
    </source>
</evidence>
<organism evidence="6">
    <name type="scientific">hydrothermal vent metagenome</name>
    <dbReference type="NCBI Taxonomy" id="652676"/>
    <lineage>
        <taxon>unclassified sequences</taxon>
        <taxon>metagenomes</taxon>
        <taxon>ecological metagenomes</taxon>
    </lineage>
</organism>
<dbReference type="FunFam" id="3.40.50.1970:FF:000003">
    <property type="entry name" value="Alcohol dehydrogenase, iron-containing"/>
    <property type="match status" value="1"/>
</dbReference>
<dbReference type="CDD" id="cd08551">
    <property type="entry name" value="Fe-ADH"/>
    <property type="match status" value="1"/>
</dbReference>
<gene>
    <name evidence="6" type="ORF">MNBD_CHLOROFLEXI01-4773</name>
</gene>
<protein>
    <submittedName>
        <fullName evidence="6">Alcohol dehydrogenase</fullName>
        <ecNumber evidence="6">1.1.1.1</ecNumber>
    </submittedName>
</protein>
<reference evidence="6" key="1">
    <citation type="submission" date="2018-06" db="EMBL/GenBank/DDBJ databases">
        <authorList>
            <person name="Zhirakovskaya E."/>
        </authorList>
    </citation>
    <scope>NUCLEOTIDE SEQUENCE</scope>
</reference>
<keyword evidence="2 6" id="KW-0560">Oxidoreductase</keyword>
<dbReference type="InterPro" id="IPR056798">
    <property type="entry name" value="ADH_Fe_C"/>
</dbReference>
<dbReference type="GO" id="GO:0046872">
    <property type="term" value="F:metal ion binding"/>
    <property type="evidence" value="ECO:0007669"/>
    <property type="project" value="InterPro"/>
</dbReference>
<dbReference type="PROSITE" id="PS00060">
    <property type="entry name" value="ADH_IRON_2"/>
    <property type="match status" value="1"/>
</dbReference>
<dbReference type="SUPFAM" id="SSF56796">
    <property type="entry name" value="Dehydroquinate synthase-like"/>
    <property type="match status" value="1"/>
</dbReference>